<evidence type="ECO:0000313" key="6">
    <source>
        <dbReference type="Proteomes" id="UP001589838"/>
    </source>
</evidence>
<gene>
    <name evidence="5" type="ORF">ACFFHM_16615</name>
</gene>
<dbReference type="InterPro" id="IPR003313">
    <property type="entry name" value="AraC-bd"/>
</dbReference>
<organism evidence="5 6">
    <name type="scientific">Halalkalibacter kiskunsagensis</name>
    <dbReference type="NCBI Taxonomy" id="1548599"/>
    <lineage>
        <taxon>Bacteria</taxon>
        <taxon>Bacillati</taxon>
        <taxon>Bacillota</taxon>
        <taxon>Bacilli</taxon>
        <taxon>Bacillales</taxon>
        <taxon>Bacillaceae</taxon>
        <taxon>Halalkalibacter</taxon>
    </lineage>
</organism>
<keyword evidence="2" id="KW-0238">DNA-binding</keyword>
<dbReference type="InterPro" id="IPR020449">
    <property type="entry name" value="Tscrpt_reg_AraC-type_HTH"/>
</dbReference>
<dbReference type="SMART" id="SM00342">
    <property type="entry name" value="HTH_ARAC"/>
    <property type="match status" value="1"/>
</dbReference>
<evidence type="ECO:0000313" key="5">
    <source>
        <dbReference type="EMBL" id="MFC0472077.1"/>
    </source>
</evidence>
<keyword evidence="1" id="KW-0805">Transcription regulation</keyword>
<evidence type="ECO:0000256" key="3">
    <source>
        <dbReference type="ARBA" id="ARBA00023163"/>
    </source>
</evidence>
<evidence type="ECO:0000256" key="1">
    <source>
        <dbReference type="ARBA" id="ARBA00023015"/>
    </source>
</evidence>
<dbReference type="Pfam" id="PF02311">
    <property type="entry name" value="AraC_binding"/>
    <property type="match status" value="1"/>
</dbReference>
<reference evidence="5 6" key="1">
    <citation type="submission" date="2024-09" db="EMBL/GenBank/DDBJ databases">
        <authorList>
            <person name="Sun Q."/>
            <person name="Mori K."/>
        </authorList>
    </citation>
    <scope>NUCLEOTIDE SEQUENCE [LARGE SCALE GENOMIC DNA]</scope>
    <source>
        <strain evidence="5 6">NCAIM B.02610</strain>
    </source>
</reference>
<dbReference type="PRINTS" id="PR00032">
    <property type="entry name" value="HTHARAC"/>
</dbReference>
<dbReference type="Gene3D" id="2.60.120.10">
    <property type="entry name" value="Jelly Rolls"/>
    <property type="match status" value="1"/>
</dbReference>
<dbReference type="InterPro" id="IPR018060">
    <property type="entry name" value="HTH_AraC"/>
</dbReference>
<dbReference type="InterPro" id="IPR018062">
    <property type="entry name" value="HTH_AraC-typ_CS"/>
</dbReference>
<accession>A0ABV6KFH5</accession>
<dbReference type="EMBL" id="JBHLUX010000039">
    <property type="protein sequence ID" value="MFC0472077.1"/>
    <property type="molecule type" value="Genomic_DNA"/>
</dbReference>
<keyword evidence="3" id="KW-0804">Transcription</keyword>
<evidence type="ECO:0000256" key="2">
    <source>
        <dbReference type="ARBA" id="ARBA00023125"/>
    </source>
</evidence>
<dbReference type="PROSITE" id="PS00041">
    <property type="entry name" value="HTH_ARAC_FAMILY_1"/>
    <property type="match status" value="1"/>
</dbReference>
<proteinExistence type="predicted"/>
<dbReference type="SUPFAM" id="SSF51215">
    <property type="entry name" value="Regulatory protein AraC"/>
    <property type="match status" value="1"/>
</dbReference>
<feature type="domain" description="HTH araC/xylS-type" evidence="4">
    <location>
        <begin position="201"/>
        <end position="302"/>
    </location>
</feature>
<keyword evidence="6" id="KW-1185">Reference proteome</keyword>
<dbReference type="InterPro" id="IPR014710">
    <property type="entry name" value="RmlC-like_jellyroll"/>
</dbReference>
<sequence>MEFTFLDRKLFDNHQLTTQYSLEEFIYPNIKTGFELYGMHLRTVKNTWNYPEHEHPKYEINLVLDGHQVFKVKGKPYDQQSGDIIIARPGDSHSSRSGAGNGFTYFCLHFDIDDKLFLPYLKNSNEVYFHSGSKLALLIRPYLDRLIHVCKASGLNLKEKMQVHAIMFELLAVLIEGMTEQTGDVEPGNERTVKIAYRIAEKIELLVKRSIEDMEGIGGIEKIADELNFSTSYCNKVFKKVYNMSPRQYLSFKKLNESKVLLTEKDYTIEQIAYIMGYHDIAHFSRQFKRWSGLTPSQYRLVNVKKRQK</sequence>
<dbReference type="Pfam" id="PF12833">
    <property type="entry name" value="HTH_18"/>
    <property type="match status" value="1"/>
</dbReference>
<dbReference type="PANTHER" id="PTHR43280:SF2">
    <property type="entry name" value="HTH-TYPE TRANSCRIPTIONAL REGULATOR EXSA"/>
    <property type="match status" value="1"/>
</dbReference>
<dbReference type="Proteomes" id="UP001589838">
    <property type="component" value="Unassembled WGS sequence"/>
</dbReference>
<dbReference type="PANTHER" id="PTHR43280">
    <property type="entry name" value="ARAC-FAMILY TRANSCRIPTIONAL REGULATOR"/>
    <property type="match status" value="1"/>
</dbReference>
<name>A0ABV6KFH5_9BACI</name>
<dbReference type="RefSeq" id="WP_335960596.1">
    <property type="nucleotide sequence ID" value="NZ_JAXBLX010000011.1"/>
</dbReference>
<dbReference type="InterPro" id="IPR009057">
    <property type="entry name" value="Homeodomain-like_sf"/>
</dbReference>
<dbReference type="PROSITE" id="PS01124">
    <property type="entry name" value="HTH_ARAC_FAMILY_2"/>
    <property type="match status" value="1"/>
</dbReference>
<protein>
    <submittedName>
        <fullName evidence="5">AraC family transcriptional regulator</fullName>
    </submittedName>
</protein>
<evidence type="ECO:0000259" key="4">
    <source>
        <dbReference type="PROSITE" id="PS01124"/>
    </source>
</evidence>
<dbReference type="SUPFAM" id="SSF46689">
    <property type="entry name" value="Homeodomain-like"/>
    <property type="match status" value="1"/>
</dbReference>
<dbReference type="Gene3D" id="1.10.10.60">
    <property type="entry name" value="Homeodomain-like"/>
    <property type="match status" value="2"/>
</dbReference>
<comment type="caution">
    <text evidence="5">The sequence shown here is derived from an EMBL/GenBank/DDBJ whole genome shotgun (WGS) entry which is preliminary data.</text>
</comment>
<dbReference type="InterPro" id="IPR037923">
    <property type="entry name" value="HTH-like"/>
</dbReference>